<organism evidence="2 3">
    <name type="scientific">Halogranum rubrum</name>
    <dbReference type="NCBI Taxonomy" id="553466"/>
    <lineage>
        <taxon>Archaea</taxon>
        <taxon>Methanobacteriati</taxon>
        <taxon>Methanobacteriota</taxon>
        <taxon>Stenosarchaea group</taxon>
        <taxon>Halobacteria</taxon>
        <taxon>Halobacteriales</taxon>
        <taxon>Haloferacaceae</taxon>
    </lineage>
</organism>
<dbReference type="Proteomes" id="UP000199607">
    <property type="component" value="Unassembled WGS sequence"/>
</dbReference>
<proteinExistence type="predicted"/>
<dbReference type="InterPro" id="IPR011050">
    <property type="entry name" value="Pectin_lyase_fold/virulence"/>
</dbReference>
<dbReference type="Gene3D" id="2.160.20.10">
    <property type="entry name" value="Single-stranded right-handed beta-helix, Pectin lyase-like"/>
    <property type="match status" value="1"/>
</dbReference>
<keyword evidence="3" id="KW-1185">Reference proteome</keyword>
<sequence>MANQIKSQTTITESGTYTLARDIQNGGGTRLSESFIRIEADDVVFDGNGSTITGNGVSDTAGIVVSDARDVTIKNVTLSRWDYGLRFESVRGGEVRNLRVHDNGYGVSLEDTNLVVLRENRVVQNLLGIVSDGASRVILWENEVENNGGDDVYRY</sequence>
<dbReference type="RefSeq" id="WP_177197678.1">
    <property type="nucleotide sequence ID" value="NZ_FOTC01000004.1"/>
</dbReference>
<dbReference type="InterPro" id="IPR007742">
    <property type="entry name" value="NosD_dom"/>
</dbReference>
<name>A0A1I4GZ05_9EURY</name>
<evidence type="ECO:0000313" key="2">
    <source>
        <dbReference type="EMBL" id="SFL35199.1"/>
    </source>
</evidence>
<protein>
    <submittedName>
        <fullName evidence="2">Copper-binding protein (NosD)</fullName>
    </submittedName>
</protein>
<evidence type="ECO:0000313" key="3">
    <source>
        <dbReference type="Proteomes" id="UP000199607"/>
    </source>
</evidence>
<dbReference type="InterPro" id="IPR006626">
    <property type="entry name" value="PbH1"/>
</dbReference>
<dbReference type="SUPFAM" id="SSF51126">
    <property type="entry name" value="Pectin lyase-like"/>
    <property type="match status" value="1"/>
</dbReference>
<dbReference type="AlphaFoldDB" id="A0A1I4GZ05"/>
<dbReference type="EMBL" id="FOTC01000004">
    <property type="protein sequence ID" value="SFL35199.1"/>
    <property type="molecule type" value="Genomic_DNA"/>
</dbReference>
<accession>A0A1I4GZ05</accession>
<reference evidence="3" key="1">
    <citation type="submission" date="2016-10" db="EMBL/GenBank/DDBJ databases">
        <authorList>
            <person name="Varghese N."/>
            <person name="Submissions S."/>
        </authorList>
    </citation>
    <scope>NUCLEOTIDE SEQUENCE [LARGE SCALE GENOMIC DNA]</scope>
    <source>
        <strain evidence="3">CGMCC 1.7738</strain>
    </source>
</reference>
<dbReference type="Pfam" id="PF05048">
    <property type="entry name" value="NosD"/>
    <property type="match status" value="1"/>
</dbReference>
<evidence type="ECO:0000259" key="1">
    <source>
        <dbReference type="Pfam" id="PF05048"/>
    </source>
</evidence>
<gene>
    <name evidence="2" type="ORF">SAMN04487950_3501</name>
</gene>
<feature type="domain" description="Periplasmic copper-binding protein NosD beta helix" evidence="1">
    <location>
        <begin position="3"/>
        <end position="148"/>
    </location>
</feature>
<dbReference type="SMART" id="SM00710">
    <property type="entry name" value="PbH1"/>
    <property type="match status" value="4"/>
</dbReference>
<dbReference type="InterPro" id="IPR012334">
    <property type="entry name" value="Pectin_lyas_fold"/>
</dbReference>